<reference evidence="3 4" key="1">
    <citation type="submission" date="2021-03" db="EMBL/GenBank/DDBJ databases">
        <title>Genomic Encyclopedia of Type Strains, Phase IV (KMG-IV): sequencing the most valuable type-strain genomes for metagenomic binning, comparative biology and taxonomic classification.</title>
        <authorList>
            <person name="Goeker M."/>
        </authorList>
    </citation>
    <scope>NUCLEOTIDE SEQUENCE [LARGE SCALE GENOMIC DNA]</scope>
    <source>
        <strain evidence="3 4">DSM 101872</strain>
    </source>
</reference>
<sequence>MTENVPDAAVQTITYKRKKHKRKRADLLAALPAEEVHHELGDKHCPDCHYELTEIGKQPVRQELLFIPAQLKRLDHIQHAYKCQYCSQRNFSDKIIKAAVPKAPLNHGLGSASLIAHSLYQKYEMKVPDYRQESYWRKLGLEVSRQLLNCWKLKSSEYYFEAVYNLLKQKLLARPILHADETYYTVLESETIKTYYWVFLSGKHDRYGITLYHHNPSRSGQVALDFLGKYPGYLHCDMWQAYEQLPKATLVGCWAHVRRKFHEA</sequence>
<name>A0ABS4MH98_9LACO</name>
<organism evidence="3 4">
    <name type="scientific">Lactobacillus colini</name>
    <dbReference type="NCBI Taxonomy" id="1819254"/>
    <lineage>
        <taxon>Bacteria</taxon>
        <taxon>Bacillati</taxon>
        <taxon>Bacillota</taxon>
        <taxon>Bacilli</taxon>
        <taxon>Lactobacillales</taxon>
        <taxon>Lactobacillaceae</taxon>
        <taxon>Lactobacillus</taxon>
    </lineage>
</organism>
<evidence type="ECO:0000313" key="4">
    <source>
        <dbReference type="Proteomes" id="UP001519292"/>
    </source>
</evidence>
<dbReference type="InterPro" id="IPR024474">
    <property type="entry name" value="Znf_dom_IS66"/>
</dbReference>
<evidence type="ECO:0000259" key="2">
    <source>
        <dbReference type="Pfam" id="PF13005"/>
    </source>
</evidence>
<comment type="caution">
    <text evidence="3">The sequence shown here is derived from an EMBL/GenBank/DDBJ whole genome shotgun (WGS) entry which is preliminary data.</text>
</comment>
<feature type="domain" description="Transposase IS66 zinc-finger binding" evidence="2">
    <location>
        <begin position="42"/>
        <end position="86"/>
    </location>
</feature>
<dbReference type="Proteomes" id="UP001519292">
    <property type="component" value="Unassembled WGS sequence"/>
</dbReference>
<protein>
    <submittedName>
        <fullName evidence="3">Transposase</fullName>
    </submittedName>
</protein>
<dbReference type="PANTHER" id="PTHR33678">
    <property type="entry name" value="BLL1576 PROTEIN"/>
    <property type="match status" value="1"/>
</dbReference>
<dbReference type="Pfam" id="PF13005">
    <property type="entry name" value="zf-IS66"/>
    <property type="match status" value="1"/>
</dbReference>
<evidence type="ECO:0000313" key="3">
    <source>
        <dbReference type="EMBL" id="MBP2058697.1"/>
    </source>
</evidence>
<proteinExistence type="predicted"/>
<accession>A0ABS4MH98</accession>
<keyword evidence="4" id="KW-1185">Reference proteome</keyword>
<dbReference type="InterPro" id="IPR004291">
    <property type="entry name" value="Transposase_IS66_central"/>
</dbReference>
<dbReference type="EMBL" id="JAGGLU010000013">
    <property type="protein sequence ID" value="MBP2058697.1"/>
    <property type="molecule type" value="Genomic_DNA"/>
</dbReference>
<gene>
    <name evidence="3" type="ORF">J2Z60_001886</name>
</gene>
<dbReference type="NCBIfam" id="NF033517">
    <property type="entry name" value="transpos_IS66"/>
    <property type="match status" value="1"/>
</dbReference>
<dbReference type="InterPro" id="IPR052344">
    <property type="entry name" value="Transposase-related"/>
</dbReference>
<evidence type="ECO:0000259" key="1">
    <source>
        <dbReference type="Pfam" id="PF03050"/>
    </source>
</evidence>
<feature type="domain" description="Transposase IS66 central" evidence="1">
    <location>
        <begin position="108"/>
        <end position="264"/>
    </location>
</feature>
<dbReference type="Pfam" id="PF03050">
    <property type="entry name" value="DDE_Tnp_IS66"/>
    <property type="match status" value="1"/>
</dbReference>
<dbReference type="PANTHER" id="PTHR33678:SF2">
    <property type="match status" value="1"/>
</dbReference>